<protein>
    <recommendedName>
        <fullName evidence="1">UPF0261 domain-containing protein</fullName>
    </recommendedName>
</protein>
<gene>
    <name evidence="2" type="ORF">E1269_23555</name>
</gene>
<comment type="caution">
    <text evidence="2">The sequence shown here is derived from an EMBL/GenBank/DDBJ whole genome shotgun (WGS) entry which is preliminary data.</text>
</comment>
<keyword evidence="3" id="KW-1185">Reference proteome</keyword>
<evidence type="ECO:0000259" key="1">
    <source>
        <dbReference type="Pfam" id="PF06792"/>
    </source>
</evidence>
<dbReference type="Proteomes" id="UP000294739">
    <property type="component" value="Unassembled WGS sequence"/>
</dbReference>
<dbReference type="InParanoid" id="A0A4R5CTT7"/>
<dbReference type="AlphaFoldDB" id="A0A4R5CTT7"/>
<dbReference type="EMBL" id="SMKZ01000043">
    <property type="protein sequence ID" value="TDE01143.1"/>
    <property type="molecule type" value="Genomic_DNA"/>
</dbReference>
<evidence type="ECO:0000313" key="3">
    <source>
        <dbReference type="Proteomes" id="UP000294739"/>
    </source>
</evidence>
<dbReference type="Gene3D" id="3.40.50.12020">
    <property type="entry name" value="Uncharacterised protein family UPF0261, NN domain"/>
    <property type="match status" value="1"/>
</dbReference>
<dbReference type="InterPro" id="IPR044122">
    <property type="entry name" value="UPF0261_N"/>
</dbReference>
<dbReference type="Pfam" id="PF06792">
    <property type="entry name" value="UPF0261"/>
    <property type="match status" value="1"/>
</dbReference>
<proteinExistence type="predicted"/>
<sequence>MPSVVDVAEVNRISRRLLANAAAAIAGMVTAAAPPGDEDKPLVVAHAFAPVIDNVHLKDVAAGRSRWSGKASSTSHRSSTR</sequence>
<accession>A0A4R5CTT7</accession>
<reference evidence="2 3" key="1">
    <citation type="submission" date="2019-03" db="EMBL/GenBank/DDBJ databases">
        <title>Draft genome sequences of novel Actinobacteria.</title>
        <authorList>
            <person name="Sahin N."/>
            <person name="Ay H."/>
            <person name="Saygin H."/>
        </authorList>
    </citation>
    <scope>NUCLEOTIDE SEQUENCE [LARGE SCALE GENOMIC DNA]</scope>
    <source>
        <strain evidence="2 3">5K138</strain>
    </source>
</reference>
<evidence type="ECO:0000313" key="2">
    <source>
        <dbReference type="EMBL" id="TDE01143.1"/>
    </source>
</evidence>
<feature type="domain" description="UPF0261" evidence="1">
    <location>
        <begin position="1"/>
        <end position="32"/>
    </location>
</feature>
<organism evidence="2 3">
    <name type="scientific">Jiangella asiatica</name>
    <dbReference type="NCBI Taxonomy" id="2530372"/>
    <lineage>
        <taxon>Bacteria</taxon>
        <taxon>Bacillati</taxon>
        <taxon>Actinomycetota</taxon>
        <taxon>Actinomycetes</taxon>
        <taxon>Jiangellales</taxon>
        <taxon>Jiangellaceae</taxon>
        <taxon>Jiangella</taxon>
    </lineage>
</organism>
<name>A0A4R5CTT7_9ACTN</name>